<accession>A0ABD3WMT9</accession>
<feature type="region of interest" description="Disordered" evidence="2">
    <location>
        <begin position="150"/>
        <end position="178"/>
    </location>
</feature>
<feature type="compositionally biased region" description="Basic and acidic residues" evidence="2">
    <location>
        <begin position="150"/>
        <end position="168"/>
    </location>
</feature>
<gene>
    <name evidence="4" type="ORF">ACJMK2_038220</name>
</gene>
<feature type="region of interest" description="Disordered" evidence="2">
    <location>
        <begin position="208"/>
        <end position="231"/>
    </location>
</feature>
<dbReference type="AlphaFoldDB" id="A0ABD3WMT9"/>
<keyword evidence="3" id="KW-0732">Signal</keyword>
<feature type="compositionally biased region" description="Polar residues" evidence="2">
    <location>
        <begin position="917"/>
        <end position="933"/>
    </location>
</feature>
<comment type="caution">
    <text evidence="4">The sequence shown here is derived from an EMBL/GenBank/DDBJ whole genome shotgun (WGS) entry which is preliminary data.</text>
</comment>
<feature type="chain" id="PRO_5044818623" evidence="3">
    <location>
        <begin position="23"/>
        <end position="1084"/>
    </location>
</feature>
<feature type="compositionally biased region" description="Basic and acidic residues" evidence="2">
    <location>
        <begin position="208"/>
        <end position="218"/>
    </location>
</feature>
<evidence type="ECO:0000256" key="3">
    <source>
        <dbReference type="SAM" id="SignalP"/>
    </source>
</evidence>
<keyword evidence="5" id="KW-1185">Reference proteome</keyword>
<feature type="region of interest" description="Disordered" evidence="2">
    <location>
        <begin position="55"/>
        <end position="89"/>
    </location>
</feature>
<feature type="coiled-coil region" evidence="1">
    <location>
        <begin position="328"/>
        <end position="355"/>
    </location>
</feature>
<feature type="compositionally biased region" description="Basic and acidic residues" evidence="2">
    <location>
        <begin position="55"/>
        <end position="66"/>
    </location>
</feature>
<evidence type="ECO:0000313" key="4">
    <source>
        <dbReference type="EMBL" id="KAL3875300.1"/>
    </source>
</evidence>
<keyword evidence="1" id="KW-0175">Coiled coil</keyword>
<evidence type="ECO:0000256" key="1">
    <source>
        <dbReference type="SAM" id="Coils"/>
    </source>
</evidence>
<evidence type="ECO:0000313" key="5">
    <source>
        <dbReference type="Proteomes" id="UP001634394"/>
    </source>
</evidence>
<dbReference type="EMBL" id="JBJQND010000006">
    <property type="protein sequence ID" value="KAL3875300.1"/>
    <property type="molecule type" value="Genomic_DNA"/>
</dbReference>
<name>A0ABD3WMT9_SINWO</name>
<sequence>MRLDILLQILLEAYLCIVHTTGSQDKHQDHPAKHNGQKSVFTSHAENRFRKIENHDAFEQKESHSDLDEEGYQDESDKKGGSPYEFENSDQSLIDQMKLLEQKLTSKPEWKEKYEMGTESEAPEDERVFEHSEDNPKADFSKIVSIVSPHEHSNREMDNTGNNEHEVDGDVYTGSKSEMANDNINAKPVHYLIDGECDEHDDACSNKENKAFSEEPDKVVTNTPVDKYKKENQDLNNLEQDRETQLEELDEMYKHKRQDASVSTDQESFVDDTDGSLIEQLQKLEQKIKQQDDWKRLYDKAEHRNDYEIEKETQTPAQSIFIVSERTEKSLLDQMKELETKIQQENQKHSDVASEDMLIKNEHGMGDAISGEYIDEKDLNPSPTTYFSNEGSDFMPEASFLHEMGNEDEKEKLTHSVFIEDNSPVSFIEQIKILEQKIKSDDNWKRKYGMEANFKDALREMESEKLYDKLEDNLLVIKTSNHDGHINVETPADKYKREYQNTFHEEHHFVEERGGSLIDQMKKLEQKIKIKEDWNEVQDKDSIHYENSREQSEIVISIQGADGTSAIGQNSINLVSRERDGGHYFPPKRRQKCFQTKEFGIPQIDTVERVIDQVLAYEQQEMDRAKPDKEFSIVDFGEHMDEVGKSLSMYDQTVNSIPQTEAPVSDVTPSKTAVINNTGQSIPFLQMSHGGTMAESTMLNIGTMTLIDRSTFLNKNIESSTSQIWFHSISMKYNRLDSMANIGDSHQPTKQYQVKRESLDVDVRYADKDTDITTDDGDNVATMNHGFSIDVLNEDNPKILSTDNSKAAQVKTFSHIPNGPSRTRTELHSVPETDEVNNSMISSVGVKPKMPACASKHTTEAAADTHTTHTNAEVSTKQDVVNMNIMQTHTDTSTLQASVNVNTAQTSVDMNTRKTAKNSMQPTNSKDNNSGMNTVQMGSQVTTLPEIDSSFSLQIHMQVEPSVSLWYAGTADNEGVSQHKEQIEQSTQNYAVNIPIIVLSSLVQDHMTSISDHLSVTSTNSVSTLEISTSHKLPWQPGQAELTSWGDKYSYFNNDALYLSTSESHQMISSISHTGYSARNTRVR</sequence>
<reference evidence="4 5" key="1">
    <citation type="submission" date="2024-11" db="EMBL/GenBank/DDBJ databases">
        <title>Chromosome-level genome assembly of the freshwater bivalve Anodonta woodiana.</title>
        <authorList>
            <person name="Chen X."/>
        </authorList>
    </citation>
    <scope>NUCLEOTIDE SEQUENCE [LARGE SCALE GENOMIC DNA]</scope>
    <source>
        <strain evidence="4">MN2024</strain>
        <tissue evidence="4">Gills</tissue>
    </source>
</reference>
<proteinExistence type="predicted"/>
<evidence type="ECO:0000256" key="2">
    <source>
        <dbReference type="SAM" id="MobiDB-lite"/>
    </source>
</evidence>
<feature type="region of interest" description="Disordered" evidence="2">
    <location>
        <begin position="914"/>
        <end position="933"/>
    </location>
</feature>
<protein>
    <submittedName>
        <fullName evidence="4">Uncharacterized protein</fullName>
    </submittedName>
</protein>
<organism evidence="4 5">
    <name type="scientific">Sinanodonta woodiana</name>
    <name type="common">Chinese pond mussel</name>
    <name type="synonym">Anodonta woodiana</name>
    <dbReference type="NCBI Taxonomy" id="1069815"/>
    <lineage>
        <taxon>Eukaryota</taxon>
        <taxon>Metazoa</taxon>
        <taxon>Spiralia</taxon>
        <taxon>Lophotrochozoa</taxon>
        <taxon>Mollusca</taxon>
        <taxon>Bivalvia</taxon>
        <taxon>Autobranchia</taxon>
        <taxon>Heteroconchia</taxon>
        <taxon>Palaeoheterodonta</taxon>
        <taxon>Unionida</taxon>
        <taxon>Unionoidea</taxon>
        <taxon>Unionidae</taxon>
        <taxon>Unioninae</taxon>
        <taxon>Sinanodonta</taxon>
    </lineage>
</organism>
<dbReference type="Proteomes" id="UP001634394">
    <property type="component" value="Unassembled WGS sequence"/>
</dbReference>
<feature type="signal peptide" evidence="3">
    <location>
        <begin position="1"/>
        <end position="22"/>
    </location>
</feature>